<dbReference type="OrthoDB" id="1697867at2"/>
<dbReference type="Pfam" id="PF05133">
    <property type="entry name" value="SPP1_portal"/>
    <property type="match status" value="1"/>
</dbReference>
<dbReference type="AlphaFoldDB" id="A0A133ZGC4"/>
<organism evidence="1 2">
    <name type="scientific">Lachnoanaerobaculum saburreum</name>
    <dbReference type="NCBI Taxonomy" id="467210"/>
    <lineage>
        <taxon>Bacteria</taxon>
        <taxon>Bacillati</taxon>
        <taxon>Bacillota</taxon>
        <taxon>Clostridia</taxon>
        <taxon>Lachnospirales</taxon>
        <taxon>Lachnospiraceae</taxon>
        <taxon>Lachnoanaerobaculum</taxon>
    </lineage>
</organism>
<protein>
    <submittedName>
        <fullName evidence="1">Putative phage portal protein, SPP1 Gp6</fullName>
    </submittedName>
</protein>
<evidence type="ECO:0000313" key="2">
    <source>
        <dbReference type="Proteomes" id="UP000070394"/>
    </source>
</evidence>
<dbReference type="InterPro" id="IPR021145">
    <property type="entry name" value="Portal_protein_SPP1_Gp6-like"/>
</dbReference>
<dbReference type="EMBL" id="LSDA01000126">
    <property type="protein sequence ID" value="KXB54492.1"/>
    <property type="molecule type" value="Genomic_DNA"/>
</dbReference>
<dbReference type="PATRIC" id="fig|467210.3.peg.2323"/>
<comment type="caution">
    <text evidence="1">The sequence shown here is derived from an EMBL/GenBank/DDBJ whole genome shotgun (WGS) entry which is preliminary data.</text>
</comment>
<dbReference type="Proteomes" id="UP000070394">
    <property type="component" value="Unassembled WGS sequence"/>
</dbReference>
<evidence type="ECO:0000313" key="1">
    <source>
        <dbReference type="EMBL" id="KXB54492.1"/>
    </source>
</evidence>
<reference evidence="2" key="1">
    <citation type="submission" date="2016-01" db="EMBL/GenBank/DDBJ databases">
        <authorList>
            <person name="Mitreva M."/>
            <person name="Pepin K.H."/>
            <person name="Mihindukulasuriya K.A."/>
            <person name="Fulton R."/>
            <person name="Fronick C."/>
            <person name="O'Laughlin M."/>
            <person name="Miner T."/>
            <person name="Herter B."/>
            <person name="Rosa B.A."/>
            <person name="Cordes M."/>
            <person name="Tomlinson C."/>
            <person name="Wollam A."/>
            <person name="Palsikar V.B."/>
            <person name="Mardis E.R."/>
            <person name="Wilson R.K."/>
        </authorList>
    </citation>
    <scope>NUCLEOTIDE SEQUENCE [LARGE SCALE GENOMIC DNA]</scope>
    <source>
        <strain evidence="2">DNF00896</strain>
    </source>
</reference>
<sequence>MDFIKRIILAISQFFNKKSVAGISGINILKNETLIWRSSPDRVMQLKGAMYYEGVQDILKRKRTVIGEGGELQEVSNLPNNRIIDNQYAKLVNQKANYLLGQPFVVSSDNKDYLECLKQVFNKKFMRNIKTAGKYMLNTGIAWIYPHYDGSGQLSFKVFPGYEILPFWEDDEKTKVRLAVRLYKTDEYTYNGTKTEVERVEVYAPDGVYRFILNGEAIRGDDIIPYSAYVNTENENYNWGRIPLVPMKYHDGTPLLKRVKSLQDGINIMLSDFENNMQEDARNTILVIKNYDGQDLGEFRQKLALYGAVKVRSNDSEKGGVDTLEVKVNVDNYKAIIEIFKKALIENGMGYDAKDDRMSGNPNQMNIQSMYSDIDLDANDMETELQAAFEDLLWFVKAHLSNMGLGDFEDEEATITFNRDILINETEAIDSCVKSVGILSDETIIEQHPWVDDVQKELERIKKQKEEQVKDQYGAFNSTADTDFKDGDDM</sequence>
<name>A0A133ZGC4_9FIRM</name>
<gene>
    <name evidence="1" type="ORF">HMPREF1866_02344</name>
</gene>
<dbReference type="STRING" id="467210.HMPREF1866_02344"/>
<dbReference type="RefSeq" id="WP_082749883.1">
    <property type="nucleotide sequence ID" value="NZ_KQ959842.1"/>
</dbReference>
<proteinExistence type="predicted"/>
<keyword evidence="2" id="KW-1185">Reference proteome</keyword>
<accession>A0A133ZGC4</accession>